<dbReference type="PANTHER" id="PTHR14885">
    <property type="entry name" value="CILIA- AND FLAGELLA-ASSOCIATED PROTEIN 43-RELATED"/>
    <property type="match status" value="1"/>
</dbReference>
<protein>
    <submittedName>
        <fullName evidence="11">WD repeat-containing protein 52</fullName>
    </submittedName>
</protein>
<evidence type="ECO:0000256" key="6">
    <source>
        <dbReference type="ARBA" id="ARBA00023212"/>
    </source>
</evidence>
<name>A0A2S2P1G3_SCHGA</name>
<feature type="region of interest" description="Disordered" evidence="10">
    <location>
        <begin position="1441"/>
        <end position="1467"/>
    </location>
</feature>
<keyword evidence="5 9" id="KW-0175">Coiled coil</keyword>
<feature type="region of interest" description="Disordered" evidence="10">
    <location>
        <begin position="982"/>
        <end position="1001"/>
    </location>
</feature>
<evidence type="ECO:0000313" key="11">
    <source>
        <dbReference type="EMBL" id="MBY23299.1"/>
    </source>
</evidence>
<organism evidence="11">
    <name type="scientific">Schizaphis graminum</name>
    <name type="common">Green bug aphid</name>
    <dbReference type="NCBI Taxonomy" id="13262"/>
    <lineage>
        <taxon>Eukaryota</taxon>
        <taxon>Metazoa</taxon>
        <taxon>Ecdysozoa</taxon>
        <taxon>Arthropoda</taxon>
        <taxon>Hexapoda</taxon>
        <taxon>Insecta</taxon>
        <taxon>Pterygota</taxon>
        <taxon>Neoptera</taxon>
        <taxon>Paraneoptera</taxon>
        <taxon>Hemiptera</taxon>
        <taxon>Sternorrhyncha</taxon>
        <taxon>Aphidomorpha</taxon>
        <taxon>Aphidoidea</taxon>
        <taxon>Aphididae</taxon>
        <taxon>Aphidini</taxon>
        <taxon>Schizaphis</taxon>
    </lineage>
</organism>
<keyword evidence="3 8" id="KW-0853">WD repeat</keyword>
<dbReference type="PROSITE" id="PS50294">
    <property type="entry name" value="WD_REPEATS_REGION"/>
    <property type="match status" value="1"/>
</dbReference>
<dbReference type="InterPro" id="IPR001680">
    <property type="entry name" value="WD40_rpt"/>
</dbReference>
<dbReference type="InterPro" id="IPR036322">
    <property type="entry name" value="WD40_repeat_dom_sf"/>
</dbReference>
<keyword evidence="7" id="KW-0966">Cell projection</keyword>
<evidence type="ECO:0000256" key="5">
    <source>
        <dbReference type="ARBA" id="ARBA00023054"/>
    </source>
</evidence>
<feature type="repeat" description="WD" evidence="8">
    <location>
        <begin position="113"/>
        <end position="154"/>
    </location>
</feature>
<evidence type="ECO:0000256" key="8">
    <source>
        <dbReference type="PROSITE-ProRule" id="PRU00221"/>
    </source>
</evidence>
<feature type="compositionally biased region" description="Basic and acidic residues" evidence="10">
    <location>
        <begin position="1456"/>
        <end position="1467"/>
    </location>
</feature>
<proteinExistence type="predicted"/>
<evidence type="ECO:0000256" key="2">
    <source>
        <dbReference type="ARBA" id="ARBA00022490"/>
    </source>
</evidence>
<evidence type="ECO:0000256" key="4">
    <source>
        <dbReference type="ARBA" id="ARBA00022737"/>
    </source>
</evidence>
<dbReference type="Gene3D" id="2.130.10.10">
    <property type="entry name" value="YVTN repeat-like/Quinoprotein amine dehydrogenase"/>
    <property type="match status" value="2"/>
</dbReference>
<dbReference type="PROSITE" id="PS50082">
    <property type="entry name" value="WD_REPEATS_2"/>
    <property type="match status" value="1"/>
</dbReference>
<dbReference type="GO" id="GO:0005930">
    <property type="term" value="C:axoneme"/>
    <property type="evidence" value="ECO:0007669"/>
    <property type="project" value="UniProtKB-SubCell"/>
</dbReference>
<dbReference type="SUPFAM" id="SSF50978">
    <property type="entry name" value="WD40 repeat-like"/>
    <property type="match status" value="1"/>
</dbReference>
<evidence type="ECO:0000256" key="9">
    <source>
        <dbReference type="SAM" id="Coils"/>
    </source>
</evidence>
<feature type="coiled-coil region" evidence="9">
    <location>
        <begin position="1209"/>
        <end position="1236"/>
    </location>
</feature>
<evidence type="ECO:0000256" key="10">
    <source>
        <dbReference type="SAM" id="MobiDB-lite"/>
    </source>
</evidence>
<evidence type="ECO:0000256" key="1">
    <source>
        <dbReference type="ARBA" id="ARBA00004430"/>
    </source>
</evidence>
<dbReference type="Pfam" id="PF00400">
    <property type="entry name" value="WD40"/>
    <property type="match status" value="3"/>
</dbReference>
<feature type="compositionally biased region" description="Polar residues" evidence="10">
    <location>
        <begin position="1441"/>
        <end position="1455"/>
    </location>
</feature>
<dbReference type="InterPro" id="IPR015943">
    <property type="entry name" value="WD40/YVTN_repeat-like_dom_sf"/>
</dbReference>
<evidence type="ECO:0000256" key="7">
    <source>
        <dbReference type="ARBA" id="ARBA00023273"/>
    </source>
</evidence>
<accession>A0A2S2P1G3</accession>
<dbReference type="GO" id="GO:0003341">
    <property type="term" value="P:cilium movement"/>
    <property type="evidence" value="ECO:0007669"/>
    <property type="project" value="UniProtKB-ARBA"/>
</dbReference>
<keyword evidence="2" id="KW-0963">Cytoplasm</keyword>
<evidence type="ECO:0000256" key="3">
    <source>
        <dbReference type="ARBA" id="ARBA00022574"/>
    </source>
</evidence>
<reference evidence="11" key="1">
    <citation type="submission" date="2018-04" db="EMBL/GenBank/DDBJ databases">
        <title>Transcriptome of Schizaphis graminum biotype I.</title>
        <authorList>
            <person name="Scully E.D."/>
            <person name="Geib S.M."/>
            <person name="Palmer N.A."/>
            <person name="Koch K."/>
            <person name="Bradshaw J."/>
            <person name="Heng-Moss T."/>
            <person name="Sarath G."/>
        </authorList>
    </citation>
    <scope>NUCLEOTIDE SEQUENCE</scope>
</reference>
<dbReference type="SMART" id="SM00320">
    <property type="entry name" value="WD40"/>
    <property type="match status" value="3"/>
</dbReference>
<keyword evidence="4" id="KW-0677">Repeat</keyword>
<comment type="subcellular location">
    <subcellularLocation>
        <location evidence="1">Cytoplasm</location>
        <location evidence="1">Cytoskeleton</location>
        <location evidence="1">Cilium axoneme</location>
    </subcellularLocation>
</comment>
<dbReference type="PANTHER" id="PTHR14885:SF3">
    <property type="entry name" value="CILIA- AND FLAGELLA-ASSOCIATED PROTEIN 44"/>
    <property type="match status" value="1"/>
</dbReference>
<dbReference type="EMBL" id="GGMR01010680">
    <property type="protein sequence ID" value="MBY23299.1"/>
    <property type="molecule type" value="Transcribed_RNA"/>
</dbReference>
<sequence>MAANAKPLRRLAKFHGGVITSLQPSPIGYFIATTSLDGWIHIHDVTNKKLIFTHNFKVPITSSIWLPLQIASSGDIFVIGFQNGILKIVAAPLKKCIEEKILNLSEIVEIQSSKPHTNAVRHLSINPSAKTLISGSDDNTIFVYKIKTEPIKLSPIGMFPLPGKVTFIHWKPSEKQMVLISCDTGHIIEVKVPASRPSYTTESFLLKLESRVIQTMSIKSELQRQQYFFDLEYKKKEKINKKMEKLKNIREKNPDLEINEMLDFEDSEEGEEPPRIFIPSLPNPVLFAIYTPSEKGIWVSIDGYDAGYLYEYDFNTSKPVTNAHIIIPYKNNIPLTAITMFGTDPLTILMGFADGRIRLTNVQVKDVSDFGDYIEYSIHDNIKGRVNMLCFSHDNCMLYTCGDDGNIFSFMFQCNNKVIEKCMSSISKFPQPPVWAEENILTSKEDLKLSLEERKIHKENLKALNLSNKEKDKTNCLLKELRDKFKQVIVCNKSLPEPLQLTDDYFQLDERINNSLIEEARSEMDKLHSRLAFDYEKSSLGLKYLKNYFTDPIITNTFAVKAILRDVVVKTLYHEMRHNLFNSLVEEFVSKKLKFPKQSLEEIKVPNSVRRRGSTVLNKGTHNQIHNVSESEIFLRNVLEEYPSLPKKIQSAIDRFATRRNFENQEILKILNMYNNKPDNNTIEEEALLDNAWNTIGYMNLKTGSDFKLTENEIVTMEDKFEQYINVKKEAYNLKTTFNEKVLGLRQRKISLIHDYKQFKYDVCMIQKELNDPEIMTASNFPEVVLDEFIDPSLIDPFEPIVHWDPTNLIVKPEKSHIMHKNAIFDELTNLEITMQSMRKEQLKYRHMCLHETMLTKINMFDDDLMELDKMRKDVKLRIKFLDLLSLTFEEELIILNDFDLAEDKYLQSVCLKISLQNDKVNQIQNIQEEIKHLNDIINNKSNMLIDIQHTFDMEIRNDGFAKYLKKIFKKKLKIPKLKSDDAEDTLSSSSSGGSDESDSEFINEGAESFTAMNRVTVFDEKVLPLGCDPKLLNITFELRSKRYEIEKIIEDNNKKIDVLNTRLSLTYEEFDAIENELKQNINELEAYRIKKQLKLNDVKTTIVLNKSQMTKAKLLKSCIVLYGNVMQDLTNRVIELKKEKKEIVYTFKNEKLVAKQFRTEITKMENILKSYKIAIKDEMIKKFKIETDWNFLDEMEMTIINYMIINSKSKAKDTKECLLREIKLLENKISSQTESIIDLLKWNTYKIKILKDVCGNINKIRQCLMDQKKINVKLQNLTLESSFTTELTTIKRTYDTLLKQKQDISEKIIMYKCKGKMFPPIVKQSCTKATPSQAINDQSLVTTPTLQEESEESWTINDEQLTYNMEFNVEPKISNLSKQSLSRLTKQLSNYDSFENIDEVYGTNKWVTYYDDEVIPPATETVGDVTTQYNAFSEMIESDNSLSDDNKFNGSHNNIHGDNEPKNVHK</sequence>
<keyword evidence="6" id="KW-0206">Cytoskeleton</keyword>
<gene>
    <name evidence="11" type="primary">WDR52_5</name>
    <name evidence="11" type="ORF">g.62080</name>
</gene>